<sequence>MTVSLPLGEAEISVSLPDCDVTVAEPPGGEAVDVRDAAEAAVAAPHGPELARLADPDDLVTVVVTDVTRATPDDVLVDVLLSELERAGVAREQVTVLIGLGLHRPMTDDEITAGLGDHADLAMNHDPDKTAQVGAVDDCPIEVHERVADADLVVSTGMVEPHQYAGFSGGAKTVAIGAGSESLIRYTHGPEMLAEEGVRLGRVEDNPFREAVDRAGEEIGLDFCLNVTHGPSGVLGASAGQPRTVVRDLAAVGRDALSVPVSGSYDAVLAGVGAPKDANLYQTTRAATYVVLGDRNPLRERGRVVIPAALPEGAGEGTGERRFYDRLGGADSADALYDEMRAGYEPGAQRAFVVARALRDHDVYVTDSQSPEIVEECLMEARESVEDAVEPGSSVLVVPDALNTLLVEDTD</sequence>
<dbReference type="InterPro" id="IPR018657">
    <property type="entry name" value="LarA-like_N"/>
</dbReference>
<dbReference type="OrthoDB" id="202618at2157"/>
<dbReference type="GO" id="GO:0050043">
    <property type="term" value="F:lactate racemase activity"/>
    <property type="evidence" value="ECO:0007669"/>
    <property type="project" value="InterPro"/>
</dbReference>
<dbReference type="AlphaFoldDB" id="A0A1H8TQ50"/>
<dbReference type="EMBL" id="FOCX01000023">
    <property type="protein sequence ID" value="SEO93139.1"/>
    <property type="molecule type" value="Genomic_DNA"/>
</dbReference>
<dbReference type="PANTHER" id="PTHR33171:SF17">
    <property type="entry name" value="LARA-LIKE N-TERMINAL DOMAIN-CONTAINING PROTEIN"/>
    <property type="match status" value="1"/>
</dbReference>
<dbReference type="Pfam" id="PF09861">
    <property type="entry name" value="Lar_N"/>
    <property type="match status" value="1"/>
</dbReference>
<evidence type="ECO:0000259" key="2">
    <source>
        <dbReference type="Pfam" id="PF21113"/>
    </source>
</evidence>
<organism evidence="3 4">
    <name type="scientific">Halorientalis persicus</name>
    <dbReference type="NCBI Taxonomy" id="1367881"/>
    <lineage>
        <taxon>Archaea</taxon>
        <taxon>Methanobacteriati</taxon>
        <taxon>Methanobacteriota</taxon>
        <taxon>Stenosarchaea group</taxon>
        <taxon>Halobacteria</taxon>
        <taxon>Halobacteriales</taxon>
        <taxon>Haloarculaceae</taxon>
        <taxon>Halorientalis</taxon>
    </lineage>
</organism>
<dbReference type="Pfam" id="PF21113">
    <property type="entry name" value="LarA_C"/>
    <property type="match status" value="1"/>
</dbReference>
<evidence type="ECO:0000259" key="1">
    <source>
        <dbReference type="Pfam" id="PF09861"/>
    </source>
</evidence>
<proteinExistence type="predicted"/>
<protein>
    <submittedName>
        <fullName evidence="3">Nickel-dependent lactate racemase</fullName>
    </submittedName>
</protein>
<dbReference type="InterPro" id="IPR048520">
    <property type="entry name" value="LarA_C"/>
</dbReference>
<dbReference type="Proteomes" id="UP000198775">
    <property type="component" value="Unassembled WGS sequence"/>
</dbReference>
<keyword evidence="4" id="KW-1185">Reference proteome</keyword>
<reference evidence="4" key="1">
    <citation type="submission" date="2016-10" db="EMBL/GenBank/DDBJ databases">
        <authorList>
            <person name="Varghese N."/>
            <person name="Submissions S."/>
        </authorList>
    </citation>
    <scope>NUCLEOTIDE SEQUENCE [LARGE SCALE GENOMIC DNA]</scope>
    <source>
        <strain evidence="4">IBRC-M 10043</strain>
    </source>
</reference>
<evidence type="ECO:0000313" key="3">
    <source>
        <dbReference type="EMBL" id="SEO93139.1"/>
    </source>
</evidence>
<accession>A0A1H8TQ50</accession>
<gene>
    <name evidence="3" type="ORF">SAMN05216388_102363</name>
</gene>
<dbReference type="InterPro" id="IPR048068">
    <property type="entry name" value="LarA-like"/>
</dbReference>
<dbReference type="PANTHER" id="PTHR33171">
    <property type="entry name" value="LAR_N DOMAIN-CONTAINING PROTEIN"/>
    <property type="match status" value="1"/>
</dbReference>
<dbReference type="InterPro" id="IPR043166">
    <property type="entry name" value="LarA-like_C"/>
</dbReference>
<dbReference type="RefSeq" id="WP_092663074.1">
    <property type="nucleotide sequence ID" value="NZ_FOCX01000023.1"/>
</dbReference>
<dbReference type="Gene3D" id="3.90.226.30">
    <property type="match status" value="1"/>
</dbReference>
<evidence type="ECO:0000313" key="4">
    <source>
        <dbReference type="Proteomes" id="UP000198775"/>
    </source>
</evidence>
<feature type="domain" description="Lactate racemase C-terminal" evidence="2">
    <location>
        <begin position="270"/>
        <end position="393"/>
    </location>
</feature>
<feature type="domain" description="LarA-like N-terminal" evidence="1">
    <location>
        <begin position="8"/>
        <end position="197"/>
    </location>
</feature>
<dbReference type="Gene3D" id="3.40.50.11440">
    <property type="match status" value="1"/>
</dbReference>
<name>A0A1H8TQ50_9EURY</name>